<accession>K3X399</accession>
<dbReference type="eggNOG" id="ENOG502SNUW">
    <property type="taxonomic scope" value="Eukaryota"/>
</dbReference>
<dbReference type="EnsemblProtists" id="PYU1_T011698">
    <property type="protein sequence ID" value="PYU1_T011698"/>
    <property type="gene ID" value="PYU1_G011672"/>
</dbReference>
<reference evidence="1" key="3">
    <citation type="submission" date="2015-02" db="UniProtKB">
        <authorList>
            <consortium name="EnsemblProtists"/>
        </authorList>
    </citation>
    <scope>IDENTIFICATION</scope>
    <source>
        <strain evidence="1">DAOM BR144</strain>
    </source>
</reference>
<name>K3X399_GLOUD</name>
<dbReference type="HOGENOM" id="CLU_036567_2_0_1"/>
<dbReference type="VEuPathDB" id="FungiDB:PYU1_G011672"/>
<sequence length="289" mass="33126">MLSGFTNSRVTSPLEAYIHLTTDWQQRRDVLLAMRNRKIDVARLFLHERTRFIDPFQECSELSRFITPEGDFCTIKMDVVPFEGVKSVRQVFDAMHFYLTNLEIAMTEMSGNVTVLENDENTEATVLHYRLATAERGDILVENSCVIFLDTSGLDCDNANHQNVVITADFVDRDDLFPYRPIQRLRKESTSVMKLSACRRKHVGVVPASGDSKSMEKEDELVVVLTRWFFVRMRRPEMAVPEPVLRNITDNLTVCSDDMIHYIREGLHPSSTIEQSESSLVGPEFGQKL</sequence>
<proteinExistence type="predicted"/>
<dbReference type="AlphaFoldDB" id="K3X399"/>
<evidence type="ECO:0000313" key="1">
    <source>
        <dbReference type="EnsemblProtists" id="PYU1_T011698"/>
    </source>
</evidence>
<evidence type="ECO:0008006" key="3">
    <source>
        <dbReference type="Google" id="ProtNLM"/>
    </source>
</evidence>
<organism evidence="1 2">
    <name type="scientific">Globisporangium ultimum (strain ATCC 200006 / CBS 805.95 / DAOM BR144)</name>
    <name type="common">Pythium ultimum</name>
    <dbReference type="NCBI Taxonomy" id="431595"/>
    <lineage>
        <taxon>Eukaryota</taxon>
        <taxon>Sar</taxon>
        <taxon>Stramenopiles</taxon>
        <taxon>Oomycota</taxon>
        <taxon>Peronosporomycetes</taxon>
        <taxon>Pythiales</taxon>
        <taxon>Pythiaceae</taxon>
        <taxon>Globisporangium</taxon>
    </lineage>
</organism>
<dbReference type="EMBL" id="GL376611">
    <property type="status" value="NOT_ANNOTATED_CDS"/>
    <property type="molecule type" value="Genomic_DNA"/>
</dbReference>
<evidence type="ECO:0000313" key="2">
    <source>
        <dbReference type="Proteomes" id="UP000019132"/>
    </source>
</evidence>
<dbReference type="InParanoid" id="K3X399"/>
<keyword evidence="2" id="KW-1185">Reference proteome</keyword>
<reference evidence="2" key="1">
    <citation type="journal article" date="2010" name="Genome Biol.">
        <title>Genome sequence of the necrotrophic plant pathogen Pythium ultimum reveals original pathogenicity mechanisms and effector repertoire.</title>
        <authorList>
            <person name="Levesque C.A."/>
            <person name="Brouwer H."/>
            <person name="Cano L."/>
            <person name="Hamilton J.P."/>
            <person name="Holt C."/>
            <person name="Huitema E."/>
            <person name="Raffaele S."/>
            <person name="Robideau G.P."/>
            <person name="Thines M."/>
            <person name="Win J."/>
            <person name="Zerillo M.M."/>
            <person name="Beakes G.W."/>
            <person name="Boore J.L."/>
            <person name="Busam D."/>
            <person name="Dumas B."/>
            <person name="Ferriera S."/>
            <person name="Fuerstenberg S.I."/>
            <person name="Gachon C.M."/>
            <person name="Gaulin E."/>
            <person name="Govers F."/>
            <person name="Grenville-Briggs L."/>
            <person name="Horner N."/>
            <person name="Hostetler J."/>
            <person name="Jiang R.H."/>
            <person name="Johnson J."/>
            <person name="Krajaejun T."/>
            <person name="Lin H."/>
            <person name="Meijer H.J."/>
            <person name="Moore B."/>
            <person name="Morris P."/>
            <person name="Phuntmart V."/>
            <person name="Puiu D."/>
            <person name="Shetty J."/>
            <person name="Stajich J.E."/>
            <person name="Tripathy S."/>
            <person name="Wawra S."/>
            <person name="van West P."/>
            <person name="Whitty B.R."/>
            <person name="Coutinho P.M."/>
            <person name="Henrissat B."/>
            <person name="Martin F."/>
            <person name="Thomas P.D."/>
            <person name="Tyler B.M."/>
            <person name="De Vries R.P."/>
            <person name="Kamoun S."/>
            <person name="Yandell M."/>
            <person name="Tisserat N."/>
            <person name="Buell C.R."/>
        </authorList>
    </citation>
    <scope>NUCLEOTIDE SEQUENCE</scope>
    <source>
        <strain evidence="2">DAOM:BR144</strain>
    </source>
</reference>
<dbReference type="Proteomes" id="UP000019132">
    <property type="component" value="Unassembled WGS sequence"/>
</dbReference>
<protein>
    <recommendedName>
        <fullName evidence="3">START domain-containing protein</fullName>
    </recommendedName>
</protein>
<reference evidence="2" key="2">
    <citation type="submission" date="2010-04" db="EMBL/GenBank/DDBJ databases">
        <authorList>
            <person name="Buell R."/>
            <person name="Hamilton J."/>
            <person name="Hostetler J."/>
        </authorList>
    </citation>
    <scope>NUCLEOTIDE SEQUENCE [LARGE SCALE GENOMIC DNA]</scope>
    <source>
        <strain evidence="2">DAOM:BR144</strain>
    </source>
</reference>